<feature type="region of interest" description="Disordered" evidence="1">
    <location>
        <begin position="627"/>
        <end position="646"/>
    </location>
</feature>
<dbReference type="Proteomes" id="UP000036403">
    <property type="component" value="Unassembled WGS sequence"/>
</dbReference>
<dbReference type="InterPro" id="IPR011333">
    <property type="entry name" value="SKP1/BTB/POZ_sf"/>
</dbReference>
<keyword evidence="6" id="KW-1185">Reference proteome</keyword>
<evidence type="ECO:0000259" key="4">
    <source>
        <dbReference type="Pfam" id="PF23355"/>
    </source>
</evidence>
<gene>
    <name evidence="5" type="ORF">RF55_1930</name>
</gene>
<evidence type="ECO:0000256" key="1">
    <source>
        <dbReference type="SAM" id="MobiDB-lite"/>
    </source>
</evidence>
<dbReference type="CDD" id="cd14733">
    <property type="entry name" value="BACK"/>
    <property type="match status" value="1"/>
</dbReference>
<dbReference type="InterPro" id="IPR021777">
    <property type="entry name" value="SANBR_BTB"/>
</dbReference>
<feature type="compositionally biased region" description="Basic and acidic residues" evidence="1">
    <location>
        <begin position="634"/>
        <end position="646"/>
    </location>
</feature>
<dbReference type="Pfam" id="PF23352">
    <property type="entry name" value="IFT52_central"/>
    <property type="match status" value="1"/>
</dbReference>
<dbReference type="Pfam" id="PF11822">
    <property type="entry name" value="BTB_SANBR"/>
    <property type="match status" value="1"/>
</dbReference>
<dbReference type="InterPro" id="IPR045902">
    <property type="entry name" value="SANBR-like"/>
</dbReference>
<accession>A0A0J7L5F9</accession>
<evidence type="ECO:0000259" key="2">
    <source>
        <dbReference type="Pfam" id="PF11822"/>
    </source>
</evidence>
<feature type="domain" description="IFT52 central" evidence="3">
    <location>
        <begin position="262"/>
        <end position="343"/>
    </location>
</feature>
<feature type="region of interest" description="Disordered" evidence="1">
    <location>
        <begin position="1067"/>
        <end position="1096"/>
    </location>
</feature>
<dbReference type="PaxDb" id="67767-A0A0J7L5F9"/>
<dbReference type="PANTHER" id="PTHR20946:SF0">
    <property type="entry name" value="SANT AND BTB DOMAIN REGULATOR OF CLASS SWITCH RECOMBINATION"/>
    <property type="match status" value="1"/>
</dbReference>
<comment type="caution">
    <text evidence="5">The sequence shown here is derived from an EMBL/GenBank/DDBJ whole genome shotgun (WGS) entry which is preliminary data.</text>
</comment>
<protein>
    <submittedName>
        <fullName evidence="5">Uncharacterized protein</fullName>
    </submittedName>
</protein>
<feature type="domain" description="SANT and BTB" evidence="2">
    <location>
        <begin position="654"/>
        <end position="751"/>
    </location>
</feature>
<dbReference type="Gene3D" id="3.30.710.10">
    <property type="entry name" value="Potassium Channel Kv1.1, Chain A"/>
    <property type="match status" value="1"/>
</dbReference>
<dbReference type="CDD" id="cd23683">
    <property type="entry name" value="IFT52_CTD"/>
    <property type="match status" value="1"/>
</dbReference>
<dbReference type="PANTHER" id="PTHR20946">
    <property type="entry name" value="SANT AND BTB DOMAIN REGULATOR OF CLASS SWITCH RECOMBINATION"/>
    <property type="match status" value="1"/>
</dbReference>
<name>A0A0J7L5F9_LASNI</name>
<reference evidence="5 6" key="1">
    <citation type="submission" date="2015-04" db="EMBL/GenBank/DDBJ databases">
        <title>Lasius niger genome sequencing.</title>
        <authorList>
            <person name="Konorov E.A."/>
            <person name="Nikitin M.A."/>
            <person name="Kirill M.V."/>
            <person name="Chang P."/>
        </authorList>
    </citation>
    <scope>NUCLEOTIDE SEQUENCE [LARGE SCALE GENOMIC DNA]</scope>
    <source>
        <tissue evidence="5">Whole</tissue>
    </source>
</reference>
<dbReference type="STRING" id="67767.A0A0J7L5F9"/>
<dbReference type="InterPro" id="IPR055458">
    <property type="entry name" value="IFT52_GIFT"/>
</dbReference>
<dbReference type="Pfam" id="PF23355">
    <property type="entry name" value="IFT52_GIFT"/>
    <property type="match status" value="1"/>
</dbReference>
<feature type="domain" description="IFT52 GIFT" evidence="4">
    <location>
        <begin position="15"/>
        <end position="234"/>
    </location>
</feature>
<evidence type="ECO:0000259" key="3">
    <source>
        <dbReference type="Pfam" id="PF23352"/>
    </source>
</evidence>
<dbReference type="OrthoDB" id="550012at2759"/>
<dbReference type="EMBL" id="LBMM01000694">
    <property type="protein sequence ID" value="KMQ97724.1"/>
    <property type="molecule type" value="Genomic_DNA"/>
</dbReference>
<proteinExistence type="predicted"/>
<sequence length="1216" mass="138560">MSSIFGSGDKTDNIVIFDVSKNERKLNDDFKVLQRKLKTKCKFIENNEVISQELLTNAKILVLPGPLGKFTELEMNSIRTFLNSGGNVLVTLGEGGENKSNTNINFLLEEFGIMVNNDSVARMSYSQTMHPKESLICQGLSNKSIFLKNHDEFIGMKFLYPYGATLNVVQPSVVALSSGSIAIPMNRPICAYHCVKTSGGKLVVLGSSKMLADTYIEKENNDALREMIFDFFELDITGIVDLHTDDVEFWEYNFVPDLTQQADNPKVCTQDLDNIDIPREYTKLFKQHFYSINLNMIPASIKAYEALGVKHEPLTLIPPHFEAPLPPTQASVFPPSFQELPPPALELFDLNEAFSSDLLKLSQLTNKYMATKDLSNAKELDHYIREFGTERLRNLQEDKHSKLTIGAFFEFMRTAYQVNDSCEGLATILSANSEIDWQALAKINLDLKTHEDNKVTNDNCNFNTQEQQYKHHDSVQALLLQTTSKEANPCILNNTISSHSSTISCNTNIYEACNKNDSMQESNNAESSSNKCLETGDNIREVNQLSESCQTLNEKRRISQFKEHTEESECGLAKVMKENLRDILHEGLLDSVLPYMLPKSALSQPVIKKSTVVADVKKNSSLGNVIENKATASTHKERDKEKNKINKKSLENDVEIHVCDEDKNIKKNFRCPQKLLIQKMCYFADVTAGQKLDEIDISVHCDVVIFDWLMRWVKKDIIKKSEWPVLEASNVIPIMVSACFLQMEPLLENCLQYCHDNMSDILKTSTILSLAELFTNEDVEMLKDKKDKVQSRLFCKLITSLVEATPDNKKGHYSSLAMLFKCGKCNRNVIQSISDFVPCVPSAMKIDNKGAVHSKHVRDLTWTLNDYIITLRSELRSWRKVYWRLWGDCHFLFCQQCNVYFPIHQIDWCCYHPESAQFFVNEQQRPTPFPLGRYPCCSQRAYRFEALSSQGGCRYKEHVPDIKNEKELSVLNILTANREVITIEPPQLFFPEKITRLVTRDPSLRPGKLVCKDIMWWNGVELVPPRPKLGLLGKIWGGSGLRRLLQAQDSQKSLQKLRRQISTTTDLLSPASSITDEDDEDDGGTAYEDSSIDDESYYSEESNTLCALKPMNNAKHSQKNNSRCWSDNLNTRHNQDNQRDFEERAAAQMIALLTKRTVTENLLSKSYNKQQHSYKIKQPIGGTYMKLEAEFREQLAQSCKYKNPLMGKTRMKSNKS</sequence>
<dbReference type="AlphaFoldDB" id="A0A0J7L5F9"/>
<evidence type="ECO:0000313" key="6">
    <source>
        <dbReference type="Proteomes" id="UP000036403"/>
    </source>
</evidence>
<organism evidence="5 6">
    <name type="scientific">Lasius niger</name>
    <name type="common">Black garden ant</name>
    <dbReference type="NCBI Taxonomy" id="67767"/>
    <lineage>
        <taxon>Eukaryota</taxon>
        <taxon>Metazoa</taxon>
        <taxon>Ecdysozoa</taxon>
        <taxon>Arthropoda</taxon>
        <taxon>Hexapoda</taxon>
        <taxon>Insecta</taxon>
        <taxon>Pterygota</taxon>
        <taxon>Neoptera</taxon>
        <taxon>Endopterygota</taxon>
        <taxon>Hymenoptera</taxon>
        <taxon>Apocrita</taxon>
        <taxon>Aculeata</taxon>
        <taxon>Formicoidea</taxon>
        <taxon>Formicidae</taxon>
        <taxon>Formicinae</taxon>
        <taxon>Lasius</taxon>
        <taxon>Lasius</taxon>
    </lineage>
</organism>
<evidence type="ECO:0000313" key="5">
    <source>
        <dbReference type="EMBL" id="KMQ97724.1"/>
    </source>
</evidence>
<dbReference type="InterPro" id="IPR055460">
    <property type="entry name" value="IFT52_central"/>
</dbReference>